<evidence type="ECO:0000313" key="1">
    <source>
        <dbReference type="EMBL" id="AFU90023.1"/>
    </source>
</evidence>
<protein>
    <submittedName>
        <fullName evidence="1">Uncharacterized protein</fullName>
    </submittedName>
</protein>
<dbReference type="Proteomes" id="UP000029777">
    <property type="component" value="Segment"/>
</dbReference>
<reference evidence="1 2" key="1">
    <citation type="submission" date="2012-08" db="EMBL/GenBank/DDBJ databases">
        <title>Abalone herpesvirus genome reveals unexpected ancestry.</title>
        <authorList>
            <person name="Savin K.W."/>
            <person name="Fegan M."/>
            <person name="Powney R."/>
            <person name="Savage D."/>
            <person name="Wong F."/>
            <person name="Sawbridge T."/>
            <person name="Helsham J."/>
            <person name="Vardy M."/>
            <person name="Cogan N."/>
            <person name="Mohammad I."/>
            <person name="Cocks B.G."/>
            <person name="Warner S."/>
        </authorList>
    </citation>
    <scope>NUCLEOTIDE SEQUENCE [LARGE SCALE GENOMIC DNA]</scope>
    <source>
        <strain evidence="2">Isolate Abalone/Australia/Victoria/2009</strain>
    </source>
</reference>
<sequence>MAFNRMMNRTQTKQEVMRDMERRNKAVKTYGPYTHDSQIERTTSDTNYAWGGGKKPKVQFLTSQIVSTGTKSLTVKDFKVTAPEFDMDSAPMWTWVKELISGTVKQLIGKSLISSNLFFGMNMAAKPGDPNSYIYKMITSRADGSLDGYFANDWYQVTPIVDQVISEFKRQHKNSGVKGERSVAFYVEVDIAYFQNGVTTLPFELDRERVIAQGVRAMREDNN</sequence>
<gene>
    <name evidence="1" type="ORF">AbHV_ORF13</name>
</gene>
<accession>K4JYE5</accession>
<organismHost>
    <name type="scientific">Haliotidae</name>
    <name type="common">abalones</name>
    <dbReference type="NCBI Taxonomy" id="6451"/>
</organismHost>
<dbReference type="GeneID" id="13853632"/>
<dbReference type="RefSeq" id="YP_006908663.1">
    <property type="nucleotide sequence ID" value="NC_018874.1"/>
</dbReference>
<keyword evidence="2" id="KW-1185">Reference proteome</keyword>
<dbReference type="EMBL" id="JX453331">
    <property type="protein sequence ID" value="AFU90023.1"/>
    <property type="molecule type" value="Genomic_DNA"/>
</dbReference>
<evidence type="ECO:0000313" key="2">
    <source>
        <dbReference type="Proteomes" id="UP000029777"/>
    </source>
</evidence>
<name>K4JYE5_ABHV</name>
<proteinExistence type="predicted"/>
<dbReference type="KEGG" id="vg:13853632"/>
<organism evidence="1 2">
    <name type="scientific">Abalone herpesvirus (isolate Abalone/Australia/Victoria/2009)</name>
    <name type="common">AbHV</name>
    <dbReference type="NCBI Taxonomy" id="1241371"/>
    <lineage>
        <taxon>Viruses</taxon>
        <taxon>Duplodnaviria</taxon>
        <taxon>Heunggongvirae</taxon>
        <taxon>Peploviricota</taxon>
        <taxon>Herviviricetes</taxon>
        <taxon>Herpesvirales</taxon>
        <taxon>Malacoherpesviridae</taxon>
        <taxon>Aurivirus</taxon>
        <taxon>Aurivirus haliotidmalaco1</taxon>
    </lineage>
</organism>